<proteinExistence type="predicted"/>
<dbReference type="EMBL" id="JACHMJ010000001">
    <property type="protein sequence ID" value="MBB5843100.1"/>
    <property type="molecule type" value="Genomic_DNA"/>
</dbReference>
<dbReference type="InterPro" id="IPR016181">
    <property type="entry name" value="Acyl_CoA_acyltransferase"/>
</dbReference>
<dbReference type="PROSITE" id="PS51186">
    <property type="entry name" value="GNAT"/>
    <property type="match status" value="1"/>
</dbReference>
<name>A0A841AGZ4_9MICO</name>
<keyword evidence="2" id="KW-0012">Acyltransferase</keyword>
<dbReference type="Gene3D" id="3.40.630.30">
    <property type="match status" value="1"/>
</dbReference>
<dbReference type="CDD" id="cd04301">
    <property type="entry name" value="NAT_SF"/>
    <property type="match status" value="1"/>
</dbReference>
<dbReference type="RefSeq" id="WP_184235258.1">
    <property type="nucleotide sequence ID" value="NZ_JACHMJ010000001.1"/>
</dbReference>
<dbReference type="Pfam" id="PF13673">
    <property type="entry name" value="Acetyltransf_10"/>
    <property type="match status" value="1"/>
</dbReference>
<evidence type="ECO:0000259" key="1">
    <source>
        <dbReference type="PROSITE" id="PS51186"/>
    </source>
</evidence>
<keyword evidence="2" id="KW-0808">Transferase</keyword>
<dbReference type="AlphaFoldDB" id="A0A841AGZ4"/>
<dbReference type="InterPro" id="IPR052564">
    <property type="entry name" value="N-acetyltrans/Recomb-assoc"/>
</dbReference>
<sequence>MTVLLLRPYLPGDAEATRRCFHRAVHGTAAADYDDGQLASWAPDEFDAAAWALRRENTATWVAERDGRLVGFSDVDDSGYIDMMFVDPAAARTGVASALLEKVTEVARTNGATQLTVSASITARPLFERHGFTVVAEQLVELRGSALTNFRMTRDL</sequence>
<protein>
    <submittedName>
        <fullName evidence="2">Putative acetyltransferase</fullName>
        <ecNumber evidence="2">2.3.1.-</ecNumber>
    </submittedName>
</protein>
<dbReference type="GO" id="GO:0016747">
    <property type="term" value="F:acyltransferase activity, transferring groups other than amino-acyl groups"/>
    <property type="evidence" value="ECO:0007669"/>
    <property type="project" value="InterPro"/>
</dbReference>
<gene>
    <name evidence="2" type="ORF">HD599_001423</name>
</gene>
<reference evidence="2 3" key="1">
    <citation type="submission" date="2020-08" db="EMBL/GenBank/DDBJ databases">
        <title>Sequencing the genomes of 1000 actinobacteria strains.</title>
        <authorList>
            <person name="Klenk H.-P."/>
        </authorList>
    </citation>
    <scope>NUCLEOTIDE SEQUENCE [LARGE SCALE GENOMIC DNA]</scope>
    <source>
        <strain evidence="2 3">DSM 105784</strain>
    </source>
</reference>
<dbReference type="EC" id="2.3.1.-" evidence="2"/>
<accession>A0A841AGZ4</accession>
<dbReference type="InterPro" id="IPR000182">
    <property type="entry name" value="GNAT_dom"/>
</dbReference>
<comment type="caution">
    <text evidence="2">The sequence shown here is derived from an EMBL/GenBank/DDBJ whole genome shotgun (WGS) entry which is preliminary data.</text>
</comment>
<feature type="domain" description="N-acetyltransferase" evidence="1">
    <location>
        <begin position="4"/>
        <end position="156"/>
    </location>
</feature>
<dbReference type="PANTHER" id="PTHR43451:SF1">
    <property type="entry name" value="ACETYLTRANSFERASE"/>
    <property type="match status" value="1"/>
</dbReference>
<evidence type="ECO:0000313" key="3">
    <source>
        <dbReference type="Proteomes" id="UP000536685"/>
    </source>
</evidence>
<organism evidence="2 3">
    <name type="scientific">Conyzicola lurida</name>
    <dbReference type="NCBI Taxonomy" id="1172621"/>
    <lineage>
        <taxon>Bacteria</taxon>
        <taxon>Bacillati</taxon>
        <taxon>Actinomycetota</taxon>
        <taxon>Actinomycetes</taxon>
        <taxon>Micrococcales</taxon>
        <taxon>Microbacteriaceae</taxon>
        <taxon>Conyzicola</taxon>
    </lineage>
</organism>
<dbReference type="SUPFAM" id="SSF55729">
    <property type="entry name" value="Acyl-CoA N-acyltransferases (Nat)"/>
    <property type="match status" value="1"/>
</dbReference>
<evidence type="ECO:0000313" key="2">
    <source>
        <dbReference type="EMBL" id="MBB5843100.1"/>
    </source>
</evidence>
<dbReference type="PANTHER" id="PTHR43451">
    <property type="entry name" value="ACETYLTRANSFERASE (GNAT) FAMILY PROTEIN"/>
    <property type="match status" value="1"/>
</dbReference>
<keyword evidence="3" id="KW-1185">Reference proteome</keyword>
<dbReference type="Proteomes" id="UP000536685">
    <property type="component" value="Unassembled WGS sequence"/>
</dbReference>